<organism evidence="6 7">
    <name type="scientific">Pseudahrensia aquimaris</name>
    <dbReference type="NCBI Taxonomy" id="744461"/>
    <lineage>
        <taxon>Bacteria</taxon>
        <taxon>Pseudomonadati</taxon>
        <taxon>Pseudomonadota</taxon>
        <taxon>Alphaproteobacteria</taxon>
        <taxon>Hyphomicrobiales</taxon>
        <taxon>Ahrensiaceae</taxon>
        <taxon>Pseudahrensia</taxon>
    </lineage>
</organism>
<dbReference type="PROSITE" id="PS51891">
    <property type="entry name" value="CENP_V_GFA"/>
    <property type="match status" value="1"/>
</dbReference>
<dbReference type="Proteomes" id="UP001597101">
    <property type="component" value="Unassembled WGS sequence"/>
</dbReference>
<name>A0ABW3FEZ0_9HYPH</name>
<feature type="domain" description="CENP-V/GFA" evidence="5">
    <location>
        <begin position="3"/>
        <end position="130"/>
    </location>
</feature>
<evidence type="ECO:0000313" key="7">
    <source>
        <dbReference type="Proteomes" id="UP001597101"/>
    </source>
</evidence>
<evidence type="ECO:0000256" key="3">
    <source>
        <dbReference type="ARBA" id="ARBA00022833"/>
    </source>
</evidence>
<evidence type="ECO:0000313" key="6">
    <source>
        <dbReference type="EMBL" id="MFD0916303.1"/>
    </source>
</evidence>
<dbReference type="PANTHER" id="PTHR33337:SF40">
    <property type="entry name" value="CENP-V_GFA DOMAIN-CONTAINING PROTEIN-RELATED"/>
    <property type="match status" value="1"/>
</dbReference>
<proteinExistence type="inferred from homology"/>
<dbReference type="SUPFAM" id="SSF51316">
    <property type="entry name" value="Mss4-like"/>
    <property type="match status" value="1"/>
</dbReference>
<dbReference type="Gene3D" id="3.90.1590.10">
    <property type="entry name" value="glutathione-dependent formaldehyde- activating enzyme (gfa)"/>
    <property type="match status" value="1"/>
</dbReference>
<keyword evidence="7" id="KW-1185">Reference proteome</keyword>
<gene>
    <name evidence="6" type="ORF">ACFQ14_07790</name>
</gene>
<comment type="caution">
    <text evidence="6">The sequence shown here is derived from an EMBL/GenBank/DDBJ whole genome shotgun (WGS) entry which is preliminary data.</text>
</comment>
<protein>
    <submittedName>
        <fullName evidence="6">GFA family protein</fullName>
    </submittedName>
</protein>
<reference evidence="7" key="1">
    <citation type="journal article" date="2019" name="Int. J. Syst. Evol. Microbiol.">
        <title>The Global Catalogue of Microorganisms (GCM) 10K type strain sequencing project: providing services to taxonomists for standard genome sequencing and annotation.</title>
        <authorList>
            <consortium name="The Broad Institute Genomics Platform"/>
            <consortium name="The Broad Institute Genome Sequencing Center for Infectious Disease"/>
            <person name="Wu L."/>
            <person name="Ma J."/>
        </authorList>
    </citation>
    <scope>NUCLEOTIDE SEQUENCE [LARGE SCALE GENOMIC DNA]</scope>
    <source>
        <strain evidence="7">CCUG 60023</strain>
    </source>
</reference>
<dbReference type="PANTHER" id="PTHR33337">
    <property type="entry name" value="GFA DOMAIN-CONTAINING PROTEIN"/>
    <property type="match status" value="1"/>
</dbReference>
<evidence type="ECO:0000259" key="5">
    <source>
        <dbReference type="PROSITE" id="PS51891"/>
    </source>
</evidence>
<dbReference type="EMBL" id="JBHTJV010000005">
    <property type="protein sequence ID" value="MFD0916303.1"/>
    <property type="molecule type" value="Genomic_DNA"/>
</dbReference>
<dbReference type="InterPro" id="IPR006913">
    <property type="entry name" value="CENP-V/GFA"/>
</dbReference>
<evidence type="ECO:0000256" key="1">
    <source>
        <dbReference type="ARBA" id="ARBA00005495"/>
    </source>
</evidence>
<dbReference type="RefSeq" id="WP_377212162.1">
    <property type="nucleotide sequence ID" value="NZ_JBHTJV010000005.1"/>
</dbReference>
<dbReference type="Pfam" id="PF04828">
    <property type="entry name" value="GFA"/>
    <property type="match status" value="1"/>
</dbReference>
<keyword evidence="3" id="KW-0862">Zinc</keyword>
<evidence type="ECO:0000256" key="2">
    <source>
        <dbReference type="ARBA" id="ARBA00022723"/>
    </source>
</evidence>
<keyword evidence="4" id="KW-0456">Lyase</keyword>
<evidence type="ECO:0000256" key="4">
    <source>
        <dbReference type="ARBA" id="ARBA00023239"/>
    </source>
</evidence>
<comment type="similarity">
    <text evidence="1">Belongs to the Gfa family.</text>
</comment>
<keyword evidence="2" id="KW-0479">Metal-binding</keyword>
<dbReference type="InterPro" id="IPR011057">
    <property type="entry name" value="Mss4-like_sf"/>
</dbReference>
<accession>A0ABW3FEZ0</accession>
<sequence>MNFTGKCYCGELTYKAEGEPVMKGQCHCRECQYISGGGPNYFLIMPTAGFEYTKGEPSQFTRSDIENPRTRDFCKTCGTHITTRLPGGKMIVVKVGTMDDPSEYGGPKVAIFTCDMPDFHTIAEGIPTFDKRPS</sequence>